<dbReference type="RefSeq" id="WP_250582116.1">
    <property type="nucleotide sequence ID" value="NZ_JAMLJN010000007.1"/>
</dbReference>
<evidence type="ECO:0000259" key="4">
    <source>
        <dbReference type="PROSITE" id="PS51118"/>
    </source>
</evidence>
<keyword evidence="1" id="KW-0805">Transcription regulation</keyword>
<dbReference type="PROSITE" id="PS51118">
    <property type="entry name" value="HTH_HXLR"/>
    <property type="match status" value="1"/>
</dbReference>
<dbReference type="Pfam" id="PF01638">
    <property type="entry name" value="HxlR"/>
    <property type="match status" value="1"/>
</dbReference>
<dbReference type="Gene3D" id="1.10.10.10">
    <property type="entry name" value="Winged helix-like DNA-binding domain superfamily/Winged helix DNA-binding domain"/>
    <property type="match status" value="1"/>
</dbReference>
<dbReference type="PANTHER" id="PTHR33204">
    <property type="entry name" value="TRANSCRIPTIONAL REGULATOR, MARR FAMILY"/>
    <property type="match status" value="1"/>
</dbReference>
<evidence type="ECO:0000256" key="2">
    <source>
        <dbReference type="ARBA" id="ARBA00023125"/>
    </source>
</evidence>
<evidence type="ECO:0000313" key="5">
    <source>
        <dbReference type="EMBL" id="MCL9770603.1"/>
    </source>
</evidence>
<keyword evidence="6" id="KW-1185">Reference proteome</keyword>
<proteinExistence type="predicted"/>
<name>A0ABT0TI16_9FLAO</name>
<sequence>MTDKIQNIPNETCPAQALLKLLSGKLKPEIFKMAVDNPIRFSVLLKQIEGANKQTLSIALKEFEEAGLLEKVIIKEKPLHIEYNLTEKGKGLIPIFKQLENVL</sequence>
<dbReference type="PANTHER" id="PTHR33204:SF18">
    <property type="entry name" value="TRANSCRIPTIONAL REGULATORY PROTEIN"/>
    <property type="match status" value="1"/>
</dbReference>
<dbReference type="InterPro" id="IPR036390">
    <property type="entry name" value="WH_DNA-bd_sf"/>
</dbReference>
<accession>A0ABT0TI16</accession>
<dbReference type="InterPro" id="IPR036388">
    <property type="entry name" value="WH-like_DNA-bd_sf"/>
</dbReference>
<reference evidence="5 6" key="1">
    <citation type="submission" date="2022-05" db="EMBL/GenBank/DDBJ databases">
        <title>Flavobacterium sp., isolated from activated sludge.</title>
        <authorList>
            <person name="Ran Q."/>
        </authorList>
    </citation>
    <scope>NUCLEOTIDE SEQUENCE [LARGE SCALE GENOMIC DNA]</scope>
    <source>
        <strain evidence="5 6">HXWNR69</strain>
    </source>
</reference>
<evidence type="ECO:0000313" key="6">
    <source>
        <dbReference type="Proteomes" id="UP001203342"/>
    </source>
</evidence>
<evidence type="ECO:0000256" key="3">
    <source>
        <dbReference type="ARBA" id="ARBA00023163"/>
    </source>
</evidence>
<dbReference type="SUPFAM" id="SSF46785">
    <property type="entry name" value="Winged helix' DNA-binding domain"/>
    <property type="match status" value="1"/>
</dbReference>
<comment type="caution">
    <text evidence="5">The sequence shown here is derived from an EMBL/GenBank/DDBJ whole genome shotgun (WGS) entry which is preliminary data.</text>
</comment>
<evidence type="ECO:0000256" key="1">
    <source>
        <dbReference type="ARBA" id="ARBA00023015"/>
    </source>
</evidence>
<dbReference type="InterPro" id="IPR002577">
    <property type="entry name" value="HTH_HxlR"/>
</dbReference>
<organism evidence="5 6">
    <name type="scientific">Flavobacterium fragile</name>
    <dbReference type="NCBI Taxonomy" id="2949085"/>
    <lineage>
        <taxon>Bacteria</taxon>
        <taxon>Pseudomonadati</taxon>
        <taxon>Bacteroidota</taxon>
        <taxon>Flavobacteriia</taxon>
        <taxon>Flavobacteriales</taxon>
        <taxon>Flavobacteriaceae</taxon>
        <taxon>Flavobacterium</taxon>
    </lineage>
</organism>
<protein>
    <submittedName>
        <fullName evidence="5">Helix-turn-helix transcriptional regulator</fullName>
    </submittedName>
</protein>
<gene>
    <name evidence="5" type="ORF">NAT47_09245</name>
</gene>
<dbReference type="Proteomes" id="UP001203342">
    <property type="component" value="Unassembled WGS sequence"/>
</dbReference>
<feature type="domain" description="HTH hxlR-type" evidence="4">
    <location>
        <begin position="13"/>
        <end position="103"/>
    </location>
</feature>
<keyword evidence="3" id="KW-0804">Transcription</keyword>
<keyword evidence="2" id="KW-0238">DNA-binding</keyword>
<dbReference type="EMBL" id="JAMLJN010000007">
    <property type="protein sequence ID" value="MCL9770603.1"/>
    <property type="molecule type" value="Genomic_DNA"/>
</dbReference>